<dbReference type="AlphaFoldDB" id="A0A903VVM5"/>
<organism evidence="4 5">
    <name type="scientific">Aedes aegypti</name>
    <name type="common">Yellowfever mosquito</name>
    <name type="synonym">Culex aegypti</name>
    <dbReference type="NCBI Taxonomy" id="7159"/>
    <lineage>
        <taxon>Eukaryota</taxon>
        <taxon>Metazoa</taxon>
        <taxon>Ecdysozoa</taxon>
        <taxon>Arthropoda</taxon>
        <taxon>Hexapoda</taxon>
        <taxon>Insecta</taxon>
        <taxon>Pterygota</taxon>
        <taxon>Neoptera</taxon>
        <taxon>Endopterygota</taxon>
        <taxon>Diptera</taxon>
        <taxon>Nematocera</taxon>
        <taxon>Culicoidea</taxon>
        <taxon>Culicidae</taxon>
        <taxon>Culicinae</taxon>
        <taxon>Aedini</taxon>
        <taxon>Aedes</taxon>
        <taxon>Stegomyia</taxon>
    </lineage>
</organism>
<sequence length="149" mass="16313">MHQFAVLLMVLLSAIYVTPQGFVPQGFGLNQVPILSSYSDQRLDGSFQYGYETGNGIQVQTQGMLKPVPVVRPDGVGSSLALVQSGSYSYPSPDGTIIEVRWTADENGFHPQVTHLPAAPVPIIPPPVPLDRGIPPTFRFRRLARNRRS</sequence>
<dbReference type="PANTHER" id="PTHR10380:SF173">
    <property type="entry name" value="CUTICULAR PROTEIN 47EF, ISOFORM C-RELATED"/>
    <property type="match status" value="1"/>
</dbReference>
<name>A0A903VVM5_AEDAE</name>
<dbReference type="Proteomes" id="UP000008820">
    <property type="component" value="Chromosome 2"/>
</dbReference>
<keyword evidence="5" id="KW-1185">Reference proteome</keyword>
<accession>A0A903VVM5</accession>
<dbReference type="PROSITE" id="PS51155">
    <property type="entry name" value="CHIT_BIND_RR_2"/>
    <property type="match status" value="1"/>
</dbReference>
<dbReference type="GO" id="GO:0008010">
    <property type="term" value="F:structural constituent of chitin-based larval cuticle"/>
    <property type="evidence" value="ECO:0007669"/>
    <property type="project" value="TreeGrafter"/>
</dbReference>
<evidence type="ECO:0000256" key="1">
    <source>
        <dbReference type="ARBA" id="ARBA00022460"/>
    </source>
</evidence>
<evidence type="ECO:0000256" key="2">
    <source>
        <dbReference type="PROSITE-ProRule" id="PRU00497"/>
    </source>
</evidence>
<dbReference type="InterPro" id="IPR050468">
    <property type="entry name" value="Cuticle_Struct_Prot"/>
</dbReference>
<reference evidence="4" key="2">
    <citation type="submission" date="2022-10" db="UniProtKB">
        <authorList>
            <consortium name="EnsemblMetazoa"/>
        </authorList>
    </citation>
    <scope>IDENTIFICATION</scope>
    <source>
        <strain evidence="4">LVP_AGWG</strain>
    </source>
</reference>
<protein>
    <submittedName>
        <fullName evidence="4">Uncharacterized protein</fullName>
    </submittedName>
</protein>
<evidence type="ECO:0000313" key="5">
    <source>
        <dbReference type="Proteomes" id="UP000008820"/>
    </source>
</evidence>
<dbReference type="PANTHER" id="PTHR10380">
    <property type="entry name" value="CUTICLE PROTEIN"/>
    <property type="match status" value="1"/>
</dbReference>
<reference evidence="4 5" key="1">
    <citation type="submission" date="2017-06" db="EMBL/GenBank/DDBJ databases">
        <title>Aedes aegypti genome working group (AGWG) sequencing and assembly.</title>
        <authorList>
            <consortium name="Aedes aegypti Genome Working Group (AGWG)"/>
            <person name="Matthews B.J."/>
        </authorList>
    </citation>
    <scope>NUCLEOTIDE SEQUENCE [LARGE SCALE GENOMIC DNA]</scope>
    <source>
        <strain evidence="4 5">LVP_AGWG</strain>
    </source>
</reference>
<evidence type="ECO:0000313" key="4">
    <source>
        <dbReference type="EnsemblMetazoa" id="AAEL029101-PA"/>
    </source>
</evidence>
<proteinExistence type="predicted"/>
<evidence type="ECO:0000256" key="3">
    <source>
        <dbReference type="SAM" id="SignalP"/>
    </source>
</evidence>
<dbReference type="EnsemblMetazoa" id="AAEL029101-RA">
    <property type="protein sequence ID" value="AAEL029101-PA"/>
    <property type="gene ID" value="AAEL029101"/>
</dbReference>
<feature type="chain" id="PRO_5037656496" evidence="3">
    <location>
        <begin position="20"/>
        <end position="149"/>
    </location>
</feature>
<dbReference type="Pfam" id="PF00379">
    <property type="entry name" value="Chitin_bind_4"/>
    <property type="match status" value="1"/>
</dbReference>
<dbReference type="GO" id="GO:0062129">
    <property type="term" value="C:chitin-based extracellular matrix"/>
    <property type="evidence" value="ECO:0007669"/>
    <property type="project" value="TreeGrafter"/>
</dbReference>
<feature type="signal peptide" evidence="3">
    <location>
        <begin position="1"/>
        <end position="19"/>
    </location>
</feature>
<keyword evidence="3" id="KW-0732">Signal</keyword>
<dbReference type="InterPro" id="IPR000618">
    <property type="entry name" value="Insect_cuticle"/>
</dbReference>
<keyword evidence="1 2" id="KW-0193">Cuticle</keyword>